<protein>
    <recommendedName>
        <fullName evidence="4">C2H2-type domain-containing protein</fullName>
    </recommendedName>
</protein>
<evidence type="ECO:0000313" key="3">
    <source>
        <dbReference type="Proteomes" id="UP001050691"/>
    </source>
</evidence>
<dbReference type="EMBL" id="BPWL01000001">
    <property type="protein sequence ID" value="GJJ05923.1"/>
    <property type="molecule type" value="Genomic_DNA"/>
</dbReference>
<feature type="compositionally biased region" description="Polar residues" evidence="1">
    <location>
        <begin position="344"/>
        <end position="357"/>
    </location>
</feature>
<feature type="compositionally biased region" description="Polar residues" evidence="1">
    <location>
        <begin position="504"/>
        <end position="516"/>
    </location>
</feature>
<feature type="region of interest" description="Disordered" evidence="1">
    <location>
        <begin position="36"/>
        <end position="82"/>
    </location>
</feature>
<dbReference type="AlphaFoldDB" id="A0AAV4ZZV5"/>
<accession>A0AAV4ZZV5</accession>
<feature type="compositionally biased region" description="Polar residues" evidence="1">
    <location>
        <begin position="290"/>
        <end position="302"/>
    </location>
</feature>
<feature type="region of interest" description="Disordered" evidence="1">
    <location>
        <begin position="497"/>
        <end position="532"/>
    </location>
</feature>
<feature type="compositionally biased region" description="Polar residues" evidence="1">
    <location>
        <begin position="204"/>
        <end position="215"/>
    </location>
</feature>
<evidence type="ECO:0000313" key="2">
    <source>
        <dbReference type="EMBL" id="GJJ05923.1"/>
    </source>
</evidence>
<proteinExistence type="predicted"/>
<reference evidence="2" key="1">
    <citation type="submission" date="2021-10" db="EMBL/GenBank/DDBJ databases">
        <title>De novo Genome Assembly of Clathrus columnatus (Basidiomycota, Fungi) Using Illumina and Nanopore Sequence Data.</title>
        <authorList>
            <person name="Ogiso-Tanaka E."/>
            <person name="Itagaki H."/>
            <person name="Hosoya T."/>
            <person name="Hosaka K."/>
        </authorList>
    </citation>
    <scope>NUCLEOTIDE SEQUENCE</scope>
    <source>
        <strain evidence="2">MO-923</strain>
    </source>
</reference>
<feature type="region of interest" description="Disordered" evidence="1">
    <location>
        <begin position="639"/>
        <end position="664"/>
    </location>
</feature>
<name>A0AAV4ZZV5_9AGAM</name>
<dbReference type="Proteomes" id="UP001050691">
    <property type="component" value="Unassembled WGS sequence"/>
</dbReference>
<feature type="region of interest" description="Disordered" evidence="1">
    <location>
        <begin position="166"/>
        <end position="233"/>
    </location>
</feature>
<gene>
    <name evidence="2" type="ORF">Clacol_000110</name>
</gene>
<feature type="compositionally biased region" description="Polar residues" evidence="1">
    <location>
        <begin position="50"/>
        <end position="79"/>
    </location>
</feature>
<feature type="region of interest" description="Disordered" evidence="1">
    <location>
        <begin position="344"/>
        <end position="420"/>
    </location>
</feature>
<feature type="compositionally biased region" description="Polar residues" evidence="1">
    <location>
        <begin position="368"/>
        <end position="382"/>
    </location>
</feature>
<feature type="region of interest" description="Disordered" evidence="1">
    <location>
        <begin position="290"/>
        <end position="328"/>
    </location>
</feature>
<evidence type="ECO:0000256" key="1">
    <source>
        <dbReference type="SAM" id="MobiDB-lite"/>
    </source>
</evidence>
<feature type="compositionally biased region" description="Basic and acidic residues" evidence="1">
    <location>
        <begin position="169"/>
        <end position="183"/>
    </location>
</feature>
<feature type="compositionally biased region" description="Low complexity" evidence="1">
    <location>
        <begin position="216"/>
        <end position="228"/>
    </location>
</feature>
<sequence>MAQTSFGGLCLADSWYIQIIVEVKAKNNGETESQVGLQNTLHTRQDARTVSHSLSRESITSEQSQDTSNSYNAVNNPPVSRSYGISAHTSVDNAKQGGLRREFHMGRDDQMSRNFVSKSTVPQYQDTPSLHNAVLNPQYQPFPQVGSHNVQNAQHENLKRKFQMNKGDQMSREQDAPKLHNAHDNQPTNGARGRSHSDPAHRVSFTQDTQQYRPQSVSSTGMISNSSSNVNNQWRQSQGGFELQNVTTIPNYRPLPVSGNYDTSAHQGPVLDRNAPQMRTDERMIRQHVPCQQPNPVSQQGRPSHGAYPKDTSKPDNVTPNQHYPPHYESWFHETSARKMFENSNAQHNGTKGNSYTVKDDRRFGRVPQSNQIGDRGQQSHSAHSEQQDTPKLNNVVPDSYNKPSSRPLRDNASAPGEGHLVPLPLNNVPWRSPPVPVAQDPIKKRLKVGRKLKDTHIGKPHGDIKSTMILGRTPASSYPHLNQIIIPSLPTVRIRSLEPEGPQSPSAPQAGTNPQAPTPMPMPTPMINLDDDPDVPGLYKKTGNSTWICTYIKRGHVCNREIFGKRFRDRHVGTHANREKAMIEAGTLKLEDAIALPRLRTLVYECDVPDCPYFLKNGTKYRYENYRVDGQKAAHIKKFHKPDKGNGSDADNEEEVEKGDNLY</sequence>
<keyword evidence="3" id="KW-1185">Reference proteome</keyword>
<comment type="caution">
    <text evidence="2">The sequence shown here is derived from an EMBL/GenBank/DDBJ whole genome shotgun (WGS) entry which is preliminary data.</text>
</comment>
<organism evidence="2 3">
    <name type="scientific">Clathrus columnatus</name>
    <dbReference type="NCBI Taxonomy" id="1419009"/>
    <lineage>
        <taxon>Eukaryota</taxon>
        <taxon>Fungi</taxon>
        <taxon>Dikarya</taxon>
        <taxon>Basidiomycota</taxon>
        <taxon>Agaricomycotina</taxon>
        <taxon>Agaricomycetes</taxon>
        <taxon>Phallomycetidae</taxon>
        <taxon>Phallales</taxon>
        <taxon>Clathraceae</taxon>
        <taxon>Clathrus</taxon>
    </lineage>
</organism>
<evidence type="ECO:0008006" key="4">
    <source>
        <dbReference type="Google" id="ProtNLM"/>
    </source>
</evidence>